<sequence>MRIGKVVRVVSSASRASVARMQRVFQIDAGEDGEDIGLHEGDDHFEPVHRGDREDRERGDQHADGGRHQDHRREASEDLDHGVAGHHVARKSDRVADRTHEIGDHLDHREDRAQRERRRADPEQAEEMGAVLHEADDGHGDEDQDRQHAGDGDMRGGRERERDQAEEVREDDEQEQGEDVGEELQPFLAGHIFDHLVDEAVDELGERLHPRRDDGAATGADDEQKRHADQPDRHPQRDVGRRVPMDRPVTEQGMDLERFHRMERQTFARFFRHVYFPSASEAGAAACAFLFISSAERIITRIPATRPRSVNTSISQGFVPASASSPNPMPKPIPSPETISITIRHAMSA</sequence>
<proteinExistence type="predicted"/>
<evidence type="ECO:0000256" key="1">
    <source>
        <dbReference type="SAM" id="MobiDB-lite"/>
    </source>
</evidence>
<evidence type="ECO:0000313" key="2">
    <source>
        <dbReference type="EMBL" id="MPL74151.1"/>
    </source>
</evidence>
<feature type="region of interest" description="Disordered" evidence="1">
    <location>
        <begin position="208"/>
        <end position="250"/>
    </location>
</feature>
<feature type="compositionally biased region" description="Acidic residues" evidence="1">
    <location>
        <begin position="168"/>
        <end position="180"/>
    </location>
</feature>
<gene>
    <name evidence="2" type="ORF">SDC9_19961</name>
</gene>
<dbReference type="EMBL" id="VSSQ01000078">
    <property type="protein sequence ID" value="MPL74151.1"/>
    <property type="molecule type" value="Genomic_DNA"/>
</dbReference>
<name>A0A644U5F2_9ZZZZ</name>
<feature type="region of interest" description="Disordered" evidence="1">
    <location>
        <begin position="32"/>
        <end position="180"/>
    </location>
</feature>
<feature type="compositionally biased region" description="Basic and acidic residues" evidence="1">
    <location>
        <begin position="222"/>
        <end position="250"/>
    </location>
</feature>
<feature type="compositionally biased region" description="Basic and acidic residues" evidence="1">
    <location>
        <begin position="145"/>
        <end position="167"/>
    </location>
</feature>
<dbReference type="AlphaFoldDB" id="A0A644U5F2"/>
<comment type="caution">
    <text evidence="2">The sequence shown here is derived from an EMBL/GenBank/DDBJ whole genome shotgun (WGS) entry which is preliminary data.</text>
</comment>
<feature type="compositionally biased region" description="Basic and acidic residues" evidence="1">
    <location>
        <begin position="36"/>
        <end position="83"/>
    </location>
</feature>
<reference evidence="2" key="1">
    <citation type="submission" date="2019-08" db="EMBL/GenBank/DDBJ databases">
        <authorList>
            <person name="Kucharzyk K."/>
            <person name="Murdoch R.W."/>
            <person name="Higgins S."/>
            <person name="Loffler F."/>
        </authorList>
    </citation>
    <scope>NUCLEOTIDE SEQUENCE</scope>
</reference>
<organism evidence="2">
    <name type="scientific">bioreactor metagenome</name>
    <dbReference type="NCBI Taxonomy" id="1076179"/>
    <lineage>
        <taxon>unclassified sequences</taxon>
        <taxon>metagenomes</taxon>
        <taxon>ecological metagenomes</taxon>
    </lineage>
</organism>
<feature type="compositionally biased region" description="Basic and acidic residues" evidence="1">
    <location>
        <begin position="90"/>
        <end position="122"/>
    </location>
</feature>
<accession>A0A644U5F2</accession>
<feature type="region of interest" description="Disordered" evidence="1">
    <location>
        <begin position="318"/>
        <end position="337"/>
    </location>
</feature>
<protein>
    <submittedName>
        <fullName evidence="2">Uncharacterized protein</fullName>
    </submittedName>
</protein>